<dbReference type="Proteomes" id="UP000006852">
    <property type="component" value="Chromosome"/>
</dbReference>
<feature type="transmembrane region" description="Helical" evidence="1">
    <location>
        <begin position="372"/>
        <end position="389"/>
    </location>
</feature>
<feature type="transmembrane region" description="Helical" evidence="1">
    <location>
        <begin position="24"/>
        <end position="47"/>
    </location>
</feature>
<keyword evidence="3" id="KW-1185">Reference proteome</keyword>
<dbReference type="SUPFAM" id="SSF56784">
    <property type="entry name" value="HAD-like"/>
    <property type="match status" value="1"/>
</dbReference>
<evidence type="ECO:0000256" key="1">
    <source>
        <dbReference type="SAM" id="Phobius"/>
    </source>
</evidence>
<feature type="transmembrane region" description="Helical" evidence="1">
    <location>
        <begin position="179"/>
        <end position="202"/>
    </location>
</feature>
<dbReference type="AlphaFoldDB" id="F2NRZ7"/>
<reference evidence="3" key="2">
    <citation type="submission" date="2011-04" db="EMBL/GenBank/DDBJ databases">
        <title>The complete genome of chromosome of Treponema succinifaciens DSM 2489.</title>
        <authorList>
            <person name="Lucas S."/>
            <person name="Copeland A."/>
            <person name="Lapidus A."/>
            <person name="Bruce D."/>
            <person name="Goodwin L."/>
            <person name="Pitluck S."/>
            <person name="Peters L."/>
            <person name="Kyrpides N."/>
            <person name="Mavromatis K."/>
            <person name="Ivanova N."/>
            <person name="Ovchinnikova G."/>
            <person name="Teshima H."/>
            <person name="Detter J.C."/>
            <person name="Tapia R."/>
            <person name="Han C."/>
            <person name="Land M."/>
            <person name="Hauser L."/>
            <person name="Markowitz V."/>
            <person name="Cheng J.-F."/>
            <person name="Hugenholtz P."/>
            <person name="Woyke T."/>
            <person name="Wu D."/>
            <person name="Gronow S."/>
            <person name="Wellnitz S."/>
            <person name="Brambilla E."/>
            <person name="Klenk H.-P."/>
            <person name="Eisen J.A."/>
        </authorList>
    </citation>
    <scope>NUCLEOTIDE SEQUENCE [LARGE SCALE GENOMIC DNA]</scope>
    <source>
        <strain evidence="3">ATCC 33096 / DSM 2489 / 6091</strain>
    </source>
</reference>
<dbReference type="STRING" id="869209.Tresu_1325"/>
<gene>
    <name evidence="2" type="ordered locus">Tresu_1325</name>
</gene>
<dbReference type="Gene3D" id="3.40.50.1000">
    <property type="entry name" value="HAD superfamily/HAD-like"/>
    <property type="match status" value="1"/>
</dbReference>
<dbReference type="HOGENOM" id="CLU_631555_0_0_12"/>
<feature type="transmembrane region" description="Helical" evidence="1">
    <location>
        <begin position="336"/>
        <end position="356"/>
    </location>
</feature>
<dbReference type="OrthoDB" id="9794212at2"/>
<feature type="transmembrane region" description="Helical" evidence="1">
    <location>
        <begin position="214"/>
        <end position="233"/>
    </location>
</feature>
<feature type="transmembrane region" description="Helical" evidence="1">
    <location>
        <begin position="395"/>
        <end position="414"/>
    </location>
</feature>
<dbReference type="KEGG" id="tsu:Tresu_1325"/>
<keyword evidence="1" id="KW-1133">Transmembrane helix</keyword>
<evidence type="ECO:0000313" key="2">
    <source>
        <dbReference type="EMBL" id="AEB14233.1"/>
    </source>
</evidence>
<keyword evidence="1" id="KW-0472">Membrane</keyword>
<dbReference type="InterPro" id="IPR036412">
    <property type="entry name" value="HAD-like_sf"/>
</dbReference>
<accession>F2NRZ7</accession>
<sequence length="434" mass="51388">MMTVKNISVFDLDGTLWEKNSHLLILNSFFHTGFYTGLFARFFSYFFKSTWQHKIDRKLQRIPSSFIENFDISEFKINTKIHKLLEEKKRNSKVVFISNAPEQIVHKAANYFAVDGFHADVGKKSDILHENFNYERLFVCTDNKSDTDLLKIADDKLFIKKTEKKKFYIPLLYTLKTRYIGILGFISFLITSVFPSILYFYIFIKDENINQSGISFLCSYLIVNSIYEIGYIINDVYSSRKEKSPTLRLSKQELEFGEKNILRIINIRLLFIILLYSILICLNNVKSVLYIFCLLLMSIYLVHNNINSRYRFLSNSLLVTFRFLVPFLIFPIQMNLISFISLFITLPLLKTATYFFKKNCDYSEKFLNNFQLIYYFVLSLLFTLCSFILDDKKIQVSFICSLMLFLYRCSVSLLKKLRRPHNDFHCTSIRLQKR</sequence>
<name>F2NRZ7_TRES6</name>
<dbReference type="GeneID" id="302998489"/>
<organism evidence="2 3">
    <name type="scientific">Treponema succinifaciens (strain ATCC 33096 / DSM 2489 / 6091)</name>
    <dbReference type="NCBI Taxonomy" id="869209"/>
    <lineage>
        <taxon>Bacteria</taxon>
        <taxon>Pseudomonadati</taxon>
        <taxon>Spirochaetota</taxon>
        <taxon>Spirochaetia</taxon>
        <taxon>Spirochaetales</taxon>
        <taxon>Treponemataceae</taxon>
        <taxon>Treponema</taxon>
    </lineage>
</organism>
<dbReference type="RefSeq" id="WP_013701520.1">
    <property type="nucleotide sequence ID" value="NC_015385.1"/>
</dbReference>
<dbReference type="InterPro" id="IPR023214">
    <property type="entry name" value="HAD_sf"/>
</dbReference>
<evidence type="ECO:0008006" key="4">
    <source>
        <dbReference type="Google" id="ProtNLM"/>
    </source>
</evidence>
<dbReference type="eggNOG" id="ENOG5032PUQ">
    <property type="taxonomic scope" value="Bacteria"/>
</dbReference>
<reference evidence="2 3" key="1">
    <citation type="journal article" date="2011" name="Stand. Genomic Sci.">
        <title>Complete genome sequence of Treponema succinifaciens type strain (6091).</title>
        <authorList>
            <person name="Han C."/>
            <person name="Gronow S."/>
            <person name="Teshima H."/>
            <person name="Lapidus A."/>
            <person name="Nolan M."/>
            <person name="Lucas S."/>
            <person name="Hammon N."/>
            <person name="Deshpande S."/>
            <person name="Cheng J.F."/>
            <person name="Zeytun A."/>
            <person name="Tapia R."/>
            <person name="Goodwin L."/>
            <person name="Pitluck S."/>
            <person name="Liolios K."/>
            <person name="Pagani I."/>
            <person name="Ivanova N."/>
            <person name="Mavromatis K."/>
            <person name="Mikhailova N."/>
            <person name="Huntemann M."/>
            <person name="Pati A."/>
            <person name="Chen A."/>
            <person name="Palaniappan K."/>
            <person name="Land M."/>
            <person name="Hauser L."/>
            <person name="Brambilla E.M."/>
            <person name="Rohde M."/>
            <person name="Goker M."/>
            <person name="Woyke T."/>
            <person name="Bristow J."/>
            <person name="Eisen J.A."/>
            <person name="Markowitz V."/>
            <person name="Hugenholtz P."/>
            <person name="Kyrpides N.C."/>
            <person name="Klenk H.P."/>
            <person name="Detter J.C."/>
        </authorList>
    </citation>
    <scope>NUCLEOTIDE SEQUENCE [LARGE SCALE GENOMIC DNA]</scope>
    <source>
        <strain evidence="3">ATCC 33096 / DSM 2489 / 6091</strain>
    </source>
</reference>
<feature type="transmembrane region" description="Helical" evidence="1">
    <location>
        <begin position="285"/>
        <end position="303"/>
    </location>
</feature>
<dbReference type="EMBL" id="CP002631">
    <property type="protein sequence ID" value="AEB14233.1"/>
    <property type="molecule type" value="Genomic_DNA"/>
</dbReference>
<proteinExistence type="predicted"/>
<keyword evidence="1" id="KW-0812">Transmembrane</keyword>
<evidence type="ECO:0000313" key="3">
    <source>
        <dbReference type="Proteomes" id="UP000006852"/>
    </source>
</evidence>
<protein>
    <recommendedName>
        <fullName evidence="4">Haloacid dehalogenase-like hydrolase</fullName>
    </recommendedName>
</protein>